<protein>
    <submittedName>
        <fullName evidence="2">Uncharacterized protein LOC105309493 isoform X2</fullName>
    </submittedName>
</protein>
<accession>A0A6P3RMX9</accession>
<dbReference type="GeneID" id="105309493"/>
<evidence type="ECO:0000313" key="1">
    <source>
        <dbReference type="Proteomes" id="UP000515202"/>
    </source>
</evidence>
<gene>
    <name evidence="2" type="primary">LOC105309493</name>
</gene>
<name>A0A6P3RMX9_PTEVA</name>
<dbReference type="Proteomes" id="UP000515202">
    <property type="component" value="Unplaced"/>
</dbReference>
<keyword evidence="1" id="KW-1185">Reference proteome</keyword>
<proteinExistence type="predicted"/>
<reference evidence="2" key="1">
    <citation type="submission" date="2025-08" db="UniProtKB">
        <authorList>
            <consortium name="RefSeq"/>
        </authorList>
    </citation>
    <scope>IDENTIFICATION</scope>
    <source>
        <tissue evidence="2">Kidney</tissue>
    </source>
</reference>
<evidence type="ECO:0000313" key="2">
    <source>
        <dbReference type="RefSeq" id="XP_011383982.1"/>
    </source>
</evidence>
<dbReference type="AlphaFoldDB" id="A0A6P3RMX9"/>
<dbReference type="RefSeq" id="XP_011383982.1">
    <property type="nucleotide sequence ID" value="XM_011385680.2"/>
</dbReference>
<organism evidence="1 2">
    <name type="scientific">Pteropus vampyrus</name>
    <name type="common">Large flying fox</name>
    <dbReference type="NCBI Taxonomy" id="132908"/>
    <lineage>
        <taxon>Eukaryota</taxon>
        <taxon>Metazoa</taxon>
        <taxon>Chordata</taxon>
        <taxon>Craniata</taxon>
        <taxon>Vertebrata</taxon>
        <taxon>Euteleostomi</taxon>
        <taxon>Mammalia</taxon>
        <taxon>Eutheria</taxon>
        <taxon>Laurasiatheria</taxon>
        <taxon>Chiroptera</taxon>
        <taxon>Yinpterochiroptera</taxon>
        <taxon>Pteropodoidea</taxon>
        <taxon>Pteropodidae</taxon>
        <taxon>Pteropodinae</taxon>
        <taxon>Pteropus</taxon>
    </lineage>
</organism>
<dbReference type="KEGG" id="pvp:105309493"/>
<sequence>MAKSCVPASEMPDRNKCSSSCSHCYSLNSGFMVLVQCYYLRPHTGLDTRVFPPEGPPHAIEPHISLRGEAGGNRNAGDERFLRRHLTALGTLFWSLLDAWLSLLQTTDLLGTGPVYLGPSDILRAETPAQGVLQKQTQRQLIEPPTSVSSWTLRPAASNSLVFPFPSVQSPGTWAEVPLRRAGGPSQCLPAMPLQHPSPGRPSHLPSPWFQVGKLPRAEPGREIVTCLSGG</sequence>